<protein>
    <submittedName>
        <fullName evidence="1">Uncharacterized protein</fullName>
    </submittedName>
</protein>
<reference evidence="1" key="1">
    <citation type="submission" date="2020-06" db="EMBL/GenBank/DDBJ databases">
        <title>Whole Genome Sequence of Halomonas aquamarina MB598.</title>
        <authorList>
            <person name="Pervaiz M."/>
            <person name="Fariq A."/>
            <person name="Yasmin A."/>
            <person name="Welch M."/>
        </authorList>
    </citation>
    <scope>NUCLEOTIDE SEQUENCE</scope>
    <source>
        <strain evidence="1">MB598</strain>
    </source>
</reference>
<dbReference type="Proteomes" id="UP001319846">
    <property type="component" value="Unassembled WGS sequence"/>
</dbReference>
<dbReference type="EMBL" id="JABYQT010000002">
    <property type="protein sequence ID" value="MBZ5486811.1"/>
    <property type="molecule type" value="Genomic_DNA"/>
</dbReference>
<name>A0ACC5VRJ2_9GAMM</name>
<evidence type="ECO:0000313" key="2">
    <source>
        <dbReference type="Proteomes" id="UP001319846"/>
    </source>
</evidence>
<sequence>MATLQAAEPAVSQDETGALTSRTMPEAPNIDTGTAGTTSGVTGADMDQEDETTGGGQSRGDAMFQTPASSADDGAAYETETPEREEAQLPDEPLGADDSGRREDGEAQASTSDSPE</sequence>
<organism evidence="1 2">
    <name type="scientific">Vreelandella aquamarina</name>
    <dbReference type="NCBI Taxonomy" id="77097"/>
    <lineage>
        <taxon>Bacteria</taxon>
        <taxon>Pseudomonadati</taxon>
        <taxon>Pseudomonadota</taxon>
        <taxon>Gammaproteobacteria</taxon>
        <taxon>Oceanospirillales</taxon>
        <taxon>Halomonadaceae</taxon>
        <taxon>Vreelandella</taxon>
    </lineage>
</organism>
<comment type="caution">
    <text evidence="1">The sequence shown here is derived from an EMBL/GenBank/DDBJ whole genome shotgun (WGS) entry which is preliminary data.</text>
</comment>
<keyword evidence="2" id="KW-1185">Reference proteome</keyword>
<accession>A0ACC5VRJ2</accession>
<proteinExistence type="predicted"/>
<evidence type="ECO:0000313" key="1">
    <source>
        <dbReference type="EMBL" id="MBZ5486811.1"/>
    </source>
</evidence>
<gene>
    <name evidence="1" type="ORF">HW452_04645</name>
</gene>